<protein>
    <submittedName>
        <fullName evidence="10">Signal peptide peptidase-domain-containing protein</fullName>
    </submittedName>
</protein>
<keyword evidence="7 9" id="KW-0472">Membrane</keyword>
<name>A0A1X2J0F1_9FUNG</name>
<comment type="caution">
    <text evidence="10">The sequence shown here is derived from an EMBL/GenBank/DDBJ whole genome shotgun (WGS) entry which is preliminary data.</text>
</comment>
<dbReference type="GO" id="GO:0098554">
    <property type="term" value="C:cytoplasmic side of endoplasmic reticulum membrane"/>
    <property type="evidence" value="ECO:0007669"/>
    <property type="project" value="TreeGrafter"/>
</dbReference>
<feature type="transmembrane region" description="Helical" evidence="9">
    <location>
        <begin position="200"/>
        <end position="218"/>
    </location>
</feature>
<feature type="transmembrane region" description="Helical" evidence="9">
    <location>
        <begin position="151"/>
        <end position="169"/>
    </location>
</feature>
<feature type="compositionally biased region" description="Basic residues" evidence="8">
    <location>
        <begin position="367"/>
        <end position="377"/>
    </location>
</feature>
<dbReference type="OrthoDB" id="29661at2759"/>
<sequence>MSSSETQELGLKIAYGALMTMAVVPIYAGSFASLTGMKRPANAPKKKSTSPLEDSDDEESVSETLSASDAWMFPVMGSITLFSLYLVFRYVDKEYINIMITAYFGLMGTMAMAKTGILVAQKTIPTVLLKHIQPYKLTLSTKGKDLFKMKLTYVHLLSLLLSVALTVFYSFTKNWIASNAFGLAFSVNAIQLLSLDSFKTGMILLSGLFLYDIFWVFGTEVMVSVAKNFDAPIKVIWPRDIIDYLLNSETKSTFAMLGLGDIVIPGIFVALCLRYDRHISWQKNPSGDFRSSSFSKPYFTACLIAYILGLATTMAVMHFFHAAQPALLYLSPACILSVLITAAVRGELTQVFQYTTEEDQDDEKDKKSKNKSKKAKKSSTSDEMDKVVEQKSQDKQDEPEIFTPESSPKPSTKSKSKKNKKK</sequence>
<dbReference type="PANTHER" id="PTHR12174:SF23">
    <property type="entry name" value="MINOR HISTOCOMPATIBILITY ANTIGEN H13"/>
    <property type="match status" value="1"/>
</dbReference>
<keyword evidence="4" id="KW-0378">Hydrolase</keyword>
<feature type="compositionally biased region" description="Basic residues" evidence="8">
    <location>
        <begin position="412"/>
        <end position="422"/>
    </location>
</feature>
<evidence type="ECO:0000256" key="5">
    <source>
        <dbReference type="ARBA" id="ARBA00022824"/>
    </source>
</evidence>
<dbReference type="GO" id="GO:0098553">
    <property type="term" value="C:lumenal side of endoplasmic reticulum membrane"/>
    <property type="evidence" value="ECO:0007669"/>
    <property type="project" value="TreeGrafter"/>
</dbReference>
<evidence type="ECO:0000256" key="2">
    <source>
        <dbReference type="ARBA" id="ARBA00006859"/>
    </source>
</evidence>
<keyword evidence="11" id="KW-1185">Reference proteome</keyword>
<proteinExistence type="inferred from homology"/>
<dbReference type="InterPro" id="IPR007369">
    <property type="entry name" value="Peptidase_A22B_SPP"/>
</dbReference>
<dbReference type="EMBL" id="MCGE01000001">
    <property type="protein sequence ID" value="ORZ25288.1"/>
    <property type="molecule type" value="Genomic_DNA"/>
</dbReference>
<evidence type="ECO:0000313" key="11">
    <source>
        <dbReference type="Proteomes" id="UP000193560"/>
    </source>
</evidence>
<feature type="transmembrane region" description="Helical" evidence="9">
    <location>
        <begin position="70"/>
        <end position="88"/>
    </location>
</feature>
<feature type="region of interest" description="Disordered" evidence="8">
    <location>
        <begin position="356"/>
        <end position="422"/>
    </location>
</feature>
<dbReference type="PANTHER" id="PTHR12174">
    <property type="entry name" value="SIGNAL PEPTIDE PEPTIDASE"/>
    <property type="match status" value="1"/>
</dbReference>
<reference evidence="10 11" key="1">
    <citation type="submission" date="2016-07" db="EMBL/GenBank/DDBJ databases">
        <title>Pervasive Adenine N6-methylation of Active Genes in Fungi.</title>
        <authorList>
            <consortium name="DOE Joint Genome Institute"/>
            <person name="Mondo S.J."/>
            <person name="Dannebaum R.O."/>
            <person name="Kuo R.C."/>
            <person name="Labutti K."/>
            <person name="Haridas S."/>
            <person name="Kuo A."/>
            <person name="Salamov A."/>
            <person name="Ahrendt S.R."/>
            <person name="Lipzen A."/>
            <person name="Sullivan W."/>
            <person name="Andreopoulos W.B."/>
            <person name="Clum A."/>
            <person name="Lindquist E."/>
            <person name="Daum C."/>
            <person name="Ramamoorthy G.K."/>
            <person name="Gryganskyi A."/>
            <person name="Culley D."/>
            <person name="Magnuson J.K."/>
            <person name="James T.Y."/>
            <person name="O'Malley M.A."/>
            <person name="Stajich J.E."/>
            <person name="Spatafora J.W."/>
            <person name="Visel A."/>
            <person name="Grigoriev I.V."/>
        </authorList>
    </citation>
    <scope>NUCLEOTIDE SEQUENCE [LARGE SCALE GENOMIC DNA]</scope>
    <source>
        <strain evidence="10 11">NRRL 1336</strain>
    </source>
</reference>
<evidence type="ECO:0000256" key="6">
    <source>
        <dbReference type="ARBA" id="ARBA00022989"/>
    </source>
</evidence>
<evidence type="ECO:0000256" key="7">
    <source>
        <dbReference type="ARBA" id="ARBA00023136"/>
    </source>
</evidence>
<dbReference type="InterPro" id="IPR006639">
    <property type="entry name" value="Preselin/SPP"/>
</dbReference>
<dbReference type="GO" id="GO:0006465">
    <property type="term" value="P:signal peptide processing"/>
    <property type="evidence" value="ECO:0007669"/>
    <property type="project" value="TreeGrafter"/>
</dbReference>
<evidence type="ECO:0000256" key="4">
    <source>
        <dbReference type="ARBA" id="ARBA00022801"/>
    </source>
</evidence>
<keyword evidence="3 9" id="KW-0812">Transmembrane</keyword>
<evidence type="ECO:0000256" key="8">
    <source>
        <dbReference type="SAM" id="MobiDB-lite"/>
    </source>
</evidence>
<evidence type="ECO:0000256" key="1">
    <source>
        <dbReference type="ARBA" id="ARBA00004477"/>
    </source>
</evidence>
<gene>
    <name evidence="10" type="ORF">BCR42DRAFT_340223</name>
</gene>
<feature type="transmembrane region" description="Helical" evidence="9">
    <location>
        <begin position="298"/>
        <end position="320"/>
    </location>
</feature>
<comment type="similarity">
    <text evidence="2">Belongs to the peptidase A22B family.</text>
</comment>
<accession>A0A1X2J0F1</accession>
<evidence type="ECO:0000256" key="3">
    <source>
        <dbReference type="ARBA" id="ARBA00022692"/>
    </source>
</evidence>
<organism evidence="10 11">
    <name type="scientific">Absidia repens</name>
    <dbReference type="NCBI Taxonomy" id="90262"/>
    <lineage>
        <taxon>Eukaryota</taxon>
        <taxon>Fungi</taxon>
        <taxon>Fungi incertae sedis</taxon>
        <taxon>Mucoromycota</taxon>
        <taxon>Mucoromycotina</taxon>
        <taxon>Mucoromycetes</taxon>
        <taxon>Mucorales</taxon>
        <taxon>Cunninghamellaceae</taxon>
        <taxon>Absidia</taxon>
    </lineage>
</organism>
<dbReference type="Pfam" id="PF04258">
    <property type="entry name" value="Peptidase_A22B"/>
    <property type="match status" value="1"/>
</dbReference>
<feature type="transmembrane region" description="Helical" evidence="9">
    <location>
        <begin position="13"/>
        <end position="37"/>
    </location>
</feature>
<dbReference type="SMART" id="SM00730">
    <property type="entry name" value="PSN"/>
    <property type="match status" value="1"/>
</dbReference>
<feature type="transmembrane region" description="Helical" evidence="9">
    <location>
        <begin position="100"/>
        <end position="120"/>
    </location>
</feature>
<evidence type="ECO:0000313" key="10">
    <source>
        <dbReference type="EMBL" id="ORZ25288.1"/>
    </source>
</evidence>
<feature type="region of interest" description="Disordered" evidence="8">
    <location>
        <begin position="39"/>
        <end position="59"/>
    </location>
</feature>
<dbReference type="GO" id="GO:0033619">
    <property type="term" value="P:membrane protein proteolysis"/>
    <property type="evidence" value="ECO:0007669"/>
    <property type="project" value="TreeGrafter"/>
</dbReference>
<dbReference type="GO" id="GO:0042500">
    <property type="term" value="F:aspartic endopeptidase activity, intramembrane cleaving"/>
    <property type="evidence" value="ECO:0007669"/>
    <property type="project" value="InterPro"/>
</dbReference>
<dbReference type="AlphaFoldDB" id="A0A1X2J0F1"/>
<dbReference type="STRING" id="90262.A0A1X2J0F1"/>
<feature type="transmembrane region" description="Helical" evidence="9">
    <location>
        <begin position="326"/>
        <end position="344"/>
    </location>
</feature>
<feature type="transmembrane region" description="Helical" evidence="9">
    <location>
        <begin position="254"/>
        <end position="273"/>
    </location>
</feature>
<comment type="subcellular location">
    <subcellularLocation>
        <location evidence="1">Endoplasmic reticulum membrane</location>
        <topology evidence="1">Multi-pass membrane protein</topology>
    </subcellularLocation>
</comment>
<keyword evidence="5" id="KW-0256">Endoplasmic reticulum</keyword>
<dbReference type="Proteomes" id="UP000193560">
    <property type="component" value="Unassembled WGS sequence"/>
</dbReference>
<keyword evidence="6 9" id="KW-1133">Transmembrane helix</keyword>
<feature type="compositionally biased region" description="Basic and acidic residues" evidence="8">
    <location>
        <begin position="379"/>
        <end position="398"/>
    </location>
</feature>
<evidence type="ECO:0000256" key="9">
    <source>
        <dbReference type="SAM" id="Phobius"/>
    </source>
</evidence>